<reference evidence="1" key="1">
    <citation type="submission" date="2023-04" db="EMBL/GenBank/DDBJ databases">
        <title>Draft Genome sequencing of Naganishia species isolated from polar environments using Oxford Nanopore Technology.</title>
        <authorList>
            <person name="Leo P."/>
            <person name="Venkateswaran K."/>
        </authorList>
    </citation>
    <scope>NUCLEOTIDE SEQUENCE</scope>
    <source>
        <strain evidence="1">DBVPG 5303</strain>
    </source>
</reference>
<dbReference type="EMBL" id="JASBWV010000020">
    <property type="protein sequence ID" value="KAJ9120437.1"/>
    <property type="molecule type" value="Genomic_DNA"/>
</dbReference>
<dbReference type="Proteomes" id="UP001234202">
    <property type="component" value="Unassembled WGS sequence"/>
</dbReference>
<proteinExistence type="predicted"/>
<keyword evidence="2" id="KW-1185">Reference proteome</keyword>
<protein>
    <submittedName>
        <fullName evidence="1">Uncharacterized protein</fullName>
    </submittedName>
</protein>
<gene>
    <name evidence="1" type="ORF">QFC24_005109</name>
</gene>
<evidence type="ECO:0000313" key="2">
    <source>
        <dbReference type="Proteomes" id="UP001234202"/>
    </source>
</evidence>
<organism evidence="1 2">
    <name type="scientific">Naganishia onofrii</name>
    <dbReference type="NCBI Taxonomy" id="1851511"/>
    <lineage>
        <taxon>Eukaryota</taxon>
        <taxon>Fungi</taxon>
        <taxon>Dikarya</taxon>
        <taxon>Basidiomycota</taxon>
        <taxon>Agaricomycotina</taxon>
        <taxon>Tremellomycetes</taxon>
        <taxon>Filobasidiales</taxon>
        <taxon>Filobasidiaceae</taxon>
        <taxon>Naganishia</taxon>
    </lineage>
</organism>
<sequence>MSLGRIFQPQIDPATQGGDEKLASRTMTMDDYKKIHRRTTEMGSFAGFGLGGLFTYAVAKVVKPPPSRNILFLTFFSSATMLSMLTTHYLLSDSVNTIRRTQAEDRSASSAGPDHVRLFDDPAAALAKDRLQGKQVEDPYLSSWKASEKATHGVEGGVAGLEDLADKYATSHGDH</sequence>
<comment type="caution">
    <text evidence="1">The sequence shown here is derived from an EMBL/GenBank/DDBJ whole genome shotgun (WGS) entry which is preliminary data.</text>
</comment>
<evidence type="ECO:0000313" key="1">
    <source>
        <dbReference type="EMBL" id="KAJ9120437.1"/>
    </source>
</evidence>
<accession>A0ACC2XCG8</accession>
<name>A0ACC2XCG8_9TREE</name>